<reference evidence="15" key="1">
    <citation type="submission" date="2020-05" db="EMBL/GenBank/DDBJ databases">
        <authorList>
            <person name="Zhu T."/>
            <person name="Keshari N."/>
            <person name="Lu X."/>
        </authorList>
    </citation>
    <scope>NUCLEOTIDE SEQUENCE</scope>
    <source>
        <strain evidence="15">NK1-12</strain>
    </source>
</reference>
<evidence type="ECO:0000256" key="7">
    <source>
        <dbReference type="ARBA" id="ARBA00022723"/>
    </source>
</evidence>
<evidence type="ECO:0000256" key="11">
    <source>
        <dbReference type="RuleBase" id="RU003953"/>
    </source>
</evidence>
<evidence type="ECO:0000256" key="10">
    <source>
        <dbReference type="ARBA" id="ARBA00022884"/>
    </source>
</evidence>
<dbReference type="Pfam" id="PF13735">
    <property type="entry name" value="tRNA_NucTran2_2"/>
    <property type="match status" value="1"/>
</dbReference>
<gene>
    <name evidence="15" type="ORF">HJG54_10380</name>
</gene>
<dbReference type="Pfam" id="PF12627">
    <property type="entry name" value="PolyA_pol_RNAbd"/>
    <property type="match status" value="1"/>
</dbReference>
<dbReference type="CDD" id="cd05398">
    <property type="entry name" value="NT_ClassII-CCAase"/>
    <property type="match status" value="1"/>
</dbReference>
<dbReference type="PANTHER" id="PTHR47545">
    <property type="entry name" value="MULTIFUNCTIONAL CCA PROTEIN"/>
    <property type="match status" value="1"/>
</dbReference>
<keyword evidence="7" id="KW-0479">Metal-binding</keyword>
<dbReference type="SUPFAM" id="SSF81301">
    <property type="entry name" value="Nucleotidyltransferase"/>
    <property type="match status" value="1"/>
</dbReference>
<keyword evidence="8" id="KW-0547">Nucleotide-binding</keyword>
<evidence type="ECO:0000256" key="1">
    <source>
        <dbReference type="ARBA" id="ARBA00001946"/>
    </source>
</evidence>
<evidence type="ECO:0000256" key="6">
    <source>
        <dbReference type="ARBA" id="ARBA00022695"/>
    </source>
</evidence>
<dbReference type="PANTHER" id="PTHR47545:SF2">
    <property type="entry name" value="CC-ADDING TRNA NUCLEOTIDYLTRANSFERASE"/>
    <property type="match status" value="1"/>
</dbReference>
<dbReference type="Gene3D" id="1.10.3090.10">
    <property type="entry name" value="cca-adding enzyme, domain 2"/>
    <property type="match status" value="1"/>
</dbReference>
<evidence type="ECO:0000259" key="13">
    <source>
        <dbReference type="Pfam" id="PF12627"/>
    </source>
</evidence>
<dbReference type="Gene3D" id="3.30.460.10">
    <property type="entry name" value="Beta Polymerase, domain 2"/>
    <property type="match status" value="1"/>
</dbReference>
<dbReference type="InterPro" id="IPR032810">
    <property type="entry name" value="CCA-adding_enz_C"/>
</dbReference>
<name>A0AA97AN98_9CYAN</name>
<feature type="domain" description="Poly A polymerase head" evidence="12">
    <location>
        <begin position="22"/>
        <end position="134"/>
    </location>
</feature>
<proteinExistence type="inferred from homology"/>
<feature type="domain" description="tRNA nucleotidyltransferase/poly(A) polymerase RNA and SrmB- binding" evidence="13">
    <location>
        <begin position="159"/>
        <end position="219"/>
    </location>
</feature>
<evidence type="ECO:0000256" key="8">
    <source>
        <dbReference type="ARBA" id="ARBA00022741"/>
    </source>
</evidence>
<keyword evidence="6" id="KW-0548">Nucleotidyltransferase</keyword>
<dbReference type="SUPFAM" id="SSF81891">
    <property type="entry name" value="Poly A polymerase C-terminal region-like"/>
    <property type="match status" value="1"/>
</dbReference>
<organism evidence="15">
    <name type="scientific">Leptolyngbya sp. NK1-12</name>
    <dbReference type="NCBI Taxonomy" id="2547451"/>
    <lineage>
        <taxon>Bacteria</taxon>
        <taxon>Bacillati</taxon>
        <taxon>Cyanobacteriota</taxon>
        <taxon>Cyanophyceae</taxon>
        <taxon>Leptolyngbyales</taxon>
        <taxon>Leptolyngbyaceae</taxon>
        <taxon>Leptolyngbya group</taxon>
        <taxon>Leptolyngbya</taxon>
    </lineage>
</organism>
<dbReference type="InterPro" id="IPR032828">
    <property type="entry name" value="PolyA_RNA-bd"/>
</dbReference>
<dbReference type="InterPro" id="IPR043519">
    <property type="entry name" value="NT_sf"/>
</dbReference>
<evidence type="ECO:0000256" key="9">
    <source>
        <dbReference type="ARBA" id="ARBA00022842"/>
    </source>
</evidence>
<evidence type="ECO:0000259" key="12">
    <source>
        <dbReference type="Pfam" id="PF01743"/>
    </source>
</evidence>
<dbReference type="GO" id="GO:0008033">
    <property type="term" value="P:tRNA processing"/>
    <property type="evidence" value="ECO:0007669"/>
    <property type="project" value="UniProtKB-KW"/>
</dbReference>
<evidence type="ECO:0000256" key="5">
    <source>
        <dbReference type="ARBA" id="ARBA00022694"/>
    </source>
</evidence>
<dbReference type="GO" id="GO:0000049">
    <property type="term" value="F:tRNA binding"/>
    <property type="evidence" value="ECO:0007669"/>
    <property type="project" value="UniProtKB-KW"/>
</dbReference>
<dbReference type="InterPro" id="IPR002646">
    <property type="entry name" value="PolA_pol_head_dom"/>
</dbReference>
<keyword evidence="9" id="KW-0460">Magnesium</keyword>
<evidence type="ECO:0000313" key="15">
    <source>
        <dbReference type="EMBL" id="WNZ26537.1"/>
    </source>
</evidence>
<dbReference type="AlphaFoldDB" id="A0AA97AN98"/>
<dbReference type="InterPro" id="IPR050124">
    <property type="entry name" value="tRNA_CCA-adding_enzyme"/>
</dbReference>
<dbReference type="GO" id="GO:0000166">
    <property type="term" value="F:nucleotide binding"/>
    <property type="evidence" value="ECO:0007669"/>
    <property type="project" value="UniProtKB-KW"/>
</dbReference>
<sequence>MEASALSPQTWPFGLEWLPPAAYLVGGNVRDALLGRQAEYLDLDFVLPEAAVRTAKMIANHYRAGFVLLDAERQIARVVFERATVDFAQQVGLSLEEDLEHRDFTVNAIAYDPHTAQVIDPLHGYSDLQLRLIRMVCLENLKEDPLRLLRAYRQAAQLGFTIEYKTRKTIQQLAGLLQFVAAERVQSELSYLLGSASSTPFLKLAWQDRLLAAWLPHATAEGLERVAAVDQAAELLVSTQSGLELSGWLRDQQRVSGSTRSWLKVAKLTGLLAPDPEMAERELWRLKYSRAEIQAVLAVMSLLPQVEAMANCPPSAREQYYLFRAIGAAFPALAVVGIASGVPLTTMTPLIERYLTLDDPIAHPQPLLTGRDLMAQLKLPPSPTIGHLLEAIQLAHAEGKITTQAEALEFAKTLL</sequence>
<accession>A0AA97AN98</accession>
<comment type="cofactor">
    <cofactor evidence="1">
        <name>Mg(2+)</name>
        <dbReference type="ChEBI" id="CHEBI:18420"/>
    </cofactor>
</comment>
<dbReference type="EMBL" id="CP053586">
    <property type="protein sequence ID" value="WNZ26537.1"/>
    <property type="molecule type" value="Genomic_DNA"/>
</dbReference>
<evidence type="ECO:0000259" key="14">
    <source>
        <dbReference type="Pfam" id="PF13735"/>
    </source>
</evidence>
<keyword evidence="3" id="KW-0820">tRNA-binding</keyword>
<dbReference type="GO" id="GO:0016779">
    <property type="term" value="F:nucleotidyltransferase activity"/>
    <property type="evidence" value="ECO:0007669"/>
    <property type="project" value="UniProtKB-KW"/>
</dbReference>
<keyword evidence="4 11" id="KW-0808">Transferase</keyword>
<feature type="domain" description="CCA-adding enzyme C-terminal" evidence="14">
    <location>
        <begin position="266"/>
        <end position="409"/>
    </location>
</feature>
<keyword evidence="5" id="KW-0819">tRNA processing</keyword>
<keyword evidence="10 11" id="KW-0694">RNA-binding</keyword>
<comment type="similarity">
    <text evidence="2 11">Belongs to the tRNA nucleotidyltransferase/poly(A) polymerase family.</text>
</comment>
<evidence type="ECO:0000256" key="2">
    <source>
        <dbReference type="ARBA" id="ARBA00007265"/>
    </source>
</evidence>
<protein>
    <submittedName>
        <fullName evidence="15">CCA tRNA nucleotidyltransferase</fullName>
    </submittedName>
</protein>
<dbReference type="GO" id="GO:0046872">
    <property type="term" value="F:metal ion binding"/>
    <property type="evidence" value="ECO:0007669"/>
    <property type="project" value="UniProtKB-KW"/>
</dbReference>
<evidence type="ECO:0000256" key="3">
    <source>
        <dbReference type="ARBA" id="ARBA00022555"/>
    </source>
</evidence>
<dbReference type="Pfam" id="PF01743">
    <property type="entry name" value="PolyA_pol"/>
    <property type="match status" value="1"/>
</dbReference>
<evidence type="ECO:0000256" key="4">
    <source>
        <dbReference type="ARBA" id="ARBA00022679"/>
    </source>
</evidence>